<dbReference type="AlphaFoldDB" id="A0A9E8SN00"/>
<evidence type="ECO:0000313" key="2">
    <source>
        <dbReference type="EMBL" id="WAC15330.1"/>
    </source>
</evidence>
<dbReference type="Proteomes" id="UP001164653">
    <property type="component" value="Chromosome"/>
</dbReference>
<sequence>MFVLKFFDKDLIAKTMVAKDFNDTIDVWIEGLNRYSFNELIAKPIPGRWSLGQIYMHVMQESGFFFTQIVICASNDENAEERMNSDAREMFLNNGFPDQEIEGPPSNALVRQPESKEYLVNAFAELRNRIGEMAQLISMSQFNGKTRHPGLGFFSADDWFQFTEMHCRHHLRQKARIEKALAEGRNHLQA</sequence>
<proteinExistence type="predicted"/>
<dbReference type="InterPro" id="IPR034660">
    <property type="entry name" value="DinB/YfiT-like"/>
</dbReference>
<evidence type="ECO:0000313" key="3">
    <source>
        <dbReference type="Proteomes" id="UP001164653"/>
    </source>
</evidence>
<gene>
    <name evidence="2" type="ORF">ON006_15455</name>
</gene>
<accession>A0A9E8SN00</accession>
<feature type="domain" description="DinB-like" evidence="1">
    <location>
        <begin position="33"/>
        <end position="173"/>
    </location>
</feature>
<dbReference type="Pfam" id="PF12867">
    <property type="entry name" value="DinB_2"/>
    <property type="match status" value="1"/>
</dbReference>
<dbReference type="InterPro" id="IPR024775">
    <property type="entry name" value="DinB-like"/>
</dbReference>
<keyword evidence="3" id="KW-1185">Reference proteome</keyword>
<dbReference type="Gene3D" id="1.20.120.450">
    <property type="entry name" value="dinb family like domain"/>
    <property type="match status" value="1"/>
</dbReference>
<reference evidence="2" key="1">
    <citation type="submission" date="2022-11" db="EMBL/GenBank/DDBJ databases">
        <title>Dyadobacter pollutisoli sp. nov., isolated from plastic dumped soil.</title>
        <authorList>
            <person name="Kim J.M."/>
            <person name="Kim K.R."/>
            <person name="Lee J.K."/>
            <person name="Hao L."/>
            <person name="Jeon C.O."/>
        </authorList>
    </citation>
    <scope>NUCLEOTIDE SEQUENCE</scope>
    <source>
        <strain evidence="2">U1</strain>
    </source>
</reference>
<dbReference type="RefSeq" id="WP_267609995.1">
    <property type="nucleotide sequence ID" value="NZ_CP112998.1"/>
</dbReference>
<evidence type="ECO:0000259" key="1">
    <source>
        <dbReference type="Pfam" id="PF12867"/>
    </source>
</evidence>
<dbReference type="KEGG" id="dpf:ON006_15455"/>
<name>A0A9E8SN00_9BACT</name>
<dbReference type="SUPFAM" id="SSF109854">
    <property type="entry name" value="DinB/YfiT-like putative metalloenzymes"/>
    <property type="match status" value="1"/>
</dbReference>
<protein>
    <submittedName>
        <fullName evidence="2">DinB family protein</fullName>
    </submittedName>
</protein>
<organism evidence="2 3">
    <name type="scientific">Dyadobacter pollutisoli</name>
    <dbReference type="NCBI Taxonomy" id="2910158"/>
    <lineage>
        <taxon>Bacteria</taxon>
        <taxon>Pseudomonadati</taxon>
        <taxon>Bacteroidota</taxon>
        <taxon>Cytophagia</taxon>
        <taxon>Cytophagales</taxon>
        <taxon>Spirosomataceae</taxon>
        <taxon>Dyadobacter</taxon>
    </lineage>
</organism>
<dbReference type="EMBL" id="CP112998">
    <property type="protein sequence ID" value="WAC15330.1"/>
    <property type="molecule type" value="Genomic_DNA"/>
</dbReference>